<sequence>MSWQKSSFSEAGSSCVYLAADPTGTIHLRESDAPDVVLTTTRNRLRHLISRIRANAYDHGHG</sequence>
<gene>
    <name evidence="2" type="ORF">GCM10010507_29240</name>
</gene>
<protein>
    <recommendedName>
        <fullName evidence="1">DUF397 domain-containing protein</fullName>
    </recommendedName>
</protein>
<dbReference type="Pfam" id="PF04149">
    <property type="entry name" value="DUF397"/>
    <property type="match status" value="1"/>
</dbReference>
<dbReference type="AlphaFoldDB" id="A0A918TKP8"/>
<name>A0A918TKP8_STRCJ</name>
<reference evidence="2" key="2">
    <citation type="submission" date="2020-09" db="EMBL/GenBank/DDBJ databases">
        <authorList>
            <person name="Sun Q."/>
            <person name="Ohkuma M."/>
        </authorList>
    </citation>
    <scope>NUCLEOTIDE SEQUENCE</scope>
    <source>
        <strain evidence="2">JCM 4633</strain>
    </source>
</reference>
<evidence type="ECO:0000259" key="1">
    <source>
        <dbReference type="Pfam" id="PF04149"/>
    </source>
</evidence>
<accession>A0A918TKP8</accession>
<dbReference type="InterPro" id="IPR007278">
    <property type="entry name" value="DUF397"/>
</dbReference>
<reference evidence="2" key="1">
    <citation type="journal article" date="2014" name="Int. J. Syst. Evol. Microbiol.">
        <title>Complete genome sequence of Corynebacterium casei LMG S-19264T (=DSM 44701T), isolated from a smear-ripened cheese.</title>
        <authorList>
            <consortium name="US DOE Joint Genome Institute (JGI-PGF)"/>
            <person name="Walter F."/>
            <person name="Albersmeier A."/>
            <person name="Kalinowski J."/>
            <person name="Ruckert C."/>
        </authorList>
    </citation>
    <scope>NUCLEOTIDE SEQUENCE</scope>
    <source>
        <strain evidence="2">JCM 4633</strain>
    </source>
</reference>
<dbReference type="EMBL" id="BMVB01000008">
    <property type="protein sequence ID" value="GHC51465.1"/>
    <property type="molecule type" value="Genomic_DNA"/>
</dbReference>
<evidence type="ECO:0000313" key="2">
    <source>
        <dbReference type="EMBL" id="GHC51465.1"/>
    </source>
</evidence>
<feature type="domain" description="DUF397" evidence="1">
    <location>
        <begin position="2"/>
        <end position="53"/>
    </location>
</feature>
<dbReference type="Proteomes" id="UP000646244">
    <property type="component" value="Unassembled WGS sequence"/>
</dbReference>
<evidence type="ECO:0000313" key="3">
    <source>
        <dbReference type="Proteomes" id="UP000646244"/>
    </source>
</evidence>
<organism evidence="2 3">
    <name type="scientific">Streptomyces cinnamoneus</name>
    <name type="common">Streptoverticillium cinnamoneum</name>
    <dbReference type="NCBI Taxonomy" id="53446"/>
    <lineage>
        <taxon>Bacteria</taxon>
        <taxon>Bacillati</taxon>
        <taxon>Actinomycetota</taxon>
        <taxon>Actinomycetes</taxon>
        <taxon>Kitasatosporales</taxon>
        <taxon>Streptomycetaceae</taxon>
        <taxon>Streptomyces</taxon>
        <taxon>Streptomyces cinnamoneus group</taxon>
    </lineage>
</organism>
<proteinExistence type="predicted"/>
<comment type="caution">
    <text evidence="2">The sequence shown here is derived from an EMBL/GenBank/DDBJ whole genome shotgun (WGS) entry which is preliminary data.</text>
</comment>